<comment type="caution">
    <text evidence="2">The sequence shown here is derived from an EMBL/GenBank/DDBJ whole genome shotgun (WGS) entry which is preliminary data.</text>
</comment>
<organism evidence="2">
    <name type="scientific">termite gut metagenome</name>
    <dbReference type="NCBI Taxonomy" id="433724"/>
    <lineage>
        <taxon>unclassified sequences</taxon>
        <taxon>metagenomes</taxon>
        <taxon>organismal metagenomes</taxon>
    </lineage>
</organism>
<keyword evidence="1" id="KW-1133">Transmembrane helix</keyword>
<sequence length="121" mass="13785">MRKFSIFAVNKTGSFLLFRKVVALFFVANIAYVIHIGYQFPANCCTLRSTIEPVSSGGDSLFYVKYFNFHLQMTGSMKKASSVKHSSAQARPTHETGNLIHLFFKDFSHLFNRNCYVSGIW</sequence>
<evidence type="ECO:0000256" key="1">
    <source>
        <dbReference type="SAM" id="Phobius"/>
    </source>
</evidence>
<evidence type="ECO:0000313" key="2">
    <source>
        <dbReference type="EMBL" id="KAA6342180.1"/>
    </source>
</evidence>
<reference evidence="2" key="1">
    <citation type="submission" date="2019-03" db="EMBL/GenBank/DDBJ databases">
        <title>Single cell metagenomics reveals metabolic interactions within the superorganism composed of flagellate Streblomastix strix and complex community of Bacteroidetes bacteria on its surface.</title>
        <authorList>
            <person name="Treitli S.C."/>
            <person name="Kolisko M."/>
            <person name="Husnik F."/>
            <person name="Keeling P."/>
            <person name="Hampl V."/>
        </authorList>
    </citation>
    <scope>NUCLEOTIDE SEQUENCE</scope>
    <source>
        <strain evidence="2">STM</strain>
    </source>
</reference>
<protein>
    <submittedName>
        <fullName evidence="2">Uncharacterized protein</fullName>
    </submittedName>
</protein>
<accession>A0A5J4S9Y3</accession>
<dbReference type="EMBL" id="SNRY01000340">
    <property type="protein sequence ID" value="KAA6342180.1"/>
    <property type="molecule type" value="Genomic_DNA"/>
</dbReference>
<dbReference type="AlphaFoldDB" id="A0A5J4S9Y3"/>
<gene>
    <name evidence="2" type="ORF">EZS27_010034</name>
</gene>
<name>A0A5J4S9Y3_9ZZZZ</name>
<proteinExistence type="predicted"/>
<feature type="transmembrane region" description="Helical" evidence="1">
    <location>
        <begin position="21"/>
        <end position="40"/>
    </location>
</feature>
<keyword evidence="1" id="KW-0472">Membrane</keyword>
<keyword evidence="1" id="KW-0812">Transmembrane</keyword>